<evidence type="ECO:0000313" key="3">
    <source>
        <dbReference type="Proteomes" id="UP000054498"/>
    </source>
</evidence>
<dbReference type="EMBL" id="KK100730">
    <property type="protein sequence ID" value="KIZ04071.1"/>
    <property type="molecule type" value="Genomic_DNA"/>
</dbReference>
<proteinExistence type="predicted"/>
<dbReference type="Proteomes" id="UP000054498">
    <property type="component" value="Unassembled WGS sequence"/>
</dbReference>
<dbReference type="OrthoDB" id="10597443at2759"/>
<reference evidence="2 3" key="1">
    <citation type="journal article" date="2013" name="BMC Genomics">
        <title>Reconstruction of the lipid metabolism for the microalga Monoraphidium neglectum from its genome sequence reveals characteristics suitable for biofuel production.</title>
        <authorList>
            <person name="Bogen C."/>
            <person name="Al-Dilaimi A."/>
            <person name="Albersmeier A."/>
            <person name="Wichmann J."/>
            <person name="Grundmann M."/>
            <person name="Rupp O."/>
            <person name="Lauersen K.J."/>
            <person name="Blifernez-Klassen O."/>
            <person name="Kalinowski J."/>
            <person name="Goesmann A."/>
            <person name="Mussgnug J.H."/>
            <person name="Kruse O."/>
        </authorList>
    </citation>
    <scope>NUCLEOTIDE SEQUENCE [LARGE SCALE GENOMIC DNA]</scope>
    <source>
        <strain evidence="2 3">SAG 48.87</strain>
    </source>
</reference>
<gene>
    <name evidence="2" type="ORF">MNEG_3884</name>
</gene>
<feature type="compositionally biased region" description="Gly residues" evidence="1">
    <location>
        <begin position="175"/>
        <end position="185"/>
    </location>
</feature>
<feature type="compositionally biased region" description="Gly residues" evidence="1">
    <location>
        <begin position="201"/>
        <end position="216"/>
    </location>
</feature>
<dbReference type="RefSeq" id="XP_013903090.1">
    <property type="nucleotide sequence ID" value="XM_014047636.1"/>
</dbReference>
<evidence type="ECO:0000256" key="1">
    <source>
        <dbReference type="SAM" id="MobiDB-lite"/>
    </source>
</evidence>
<dbReference type="GeneID" id="25736762"/>
<feature type="region of interest" description="Disordered" evidence="1">
    <location>
        <begin position="174"/>
        <end position="231"/>
    </location>
</feature>
<organism evidence="2 3">
    <name type="scientific">Monoraphidium neglectum</name>
    <dbReference type="NCBI Taxonomy" id="145388"/>
    <lineage>
        <taxon>Eukaryota</taxon>
        <taxon>Viridiplantae</taxon>
        <taxon>Chlorophyta</taxon>
        <taxon>core chlorophytes</taxon>
        <taxon>Chlorophyceae</taxon>
        <taxon>CS clade</taxon>
        <taxon>Sphaeropleales</taxon>
        <taxon>Selenastraceae</taxon>
        <taxon>Monoraphidium</taxon>
    </lineage>
</organism>
<feature type="compositionally biased region" description="Basic residues" evidence="1">
    <location>
        <begin position="221"/>
        <end position="231"/>
    </location>
</feature>
<name>A0A0D2NGA3_9CHLO</name>
<protein>
    <submittedName>
        <fullName evidence="2">Uncharacterized protein</fullName>
    </submittedName>
</protein>
<evidence type="ECO:0000313" key="2">
    <source>
        <dbReference type="EMBL" id="KIZ04071.1"/>
    </source>
</evidence>
<feature type="compositionally biased region" description="Low complexity" evidence="1">
    <location>
        <begin position="190"/>
        <end position="200"/>
    </location>
</feature>
<dbReference type="KEGG" id="mng:MNEG_3884"/>
<accession>A0A0D2NGA3</accession>
<dbReference type="AlphaFoldDB" id="A0A0D2NGA3"/>
<keyword evidence="3" id="KW-1185">Reference proteome</keyword>
<sequence length="231" mass="25184">MPRPQVSDRRLLLTFQGRSSTVHQAFKQTEPGLFAIAEVYTSISVLLPRQVKKGRVLSLLRGQSRAWAVTRWAVKEADFLTAYLLSWRRCVADHARAAWHWWLRKYNKLRSSERFCAWADAAAPVLDRFRWLLEVAAAASRLVSALGPVASAAWRQLSQAAAAAARQAWEWLQDGGEGGGPGWGPGLRQSRASGAGPRGSSNGGSSNGGSGGGSRGEGVKRPKSRNKGRKH</sequence>